<evidence type="ECO:0000313" key="3">
    <source>
        <dbReference type="EMBL" id="GER82401.1"/>
    </source>
</evidence>
<feature type="transmembrane region" description="Helical" evidence="1">
    <location>
        <begin position="21"/>
        <end position="41"/>
    </location>
</feature>
<organism evidence="3 4">
    <name type="scientific">Thermogemmatispora aurantia</name>
    <dbReference type="NCBI Taxonomy" id="2045279"/>
    <lineage>
        <taxon>Bacteria</taxon>
        <taxon>Bacillati</taxon>
        <taxon>Chloroflexota</taxon>
        <taxon>Ktedonobacteria</taxon>
        <taxon>Thermogemmatisporales</taxon>
        <taxon>Thermogemmatisporaceae</taxon>
        <taxon>Thermogemmatispora</taxon>
    </lineage>
</organism>
<comment type="caution">
    <text evidence="3">The sequence shown here is derived from an EMBL/GenBank/DDBJ whole genome shotgun (WGS) entry which is preliminary data.</text>
</comment>
<feature type="domain" description="DUF1648" evidence="2">
    <location>
        <begin position="29"/>
        <end position="70"/>
    </location>
</feature>
<dbReference type="InterPro" id="IPR012867">
    <property type="entry name" value="DUF1648"/>
</dbReference>
<keyword evidence="1" id="KW-0472">Membrane</keyword>
<gene>
    <name evidence="3" type="ORF">KTAU_10380</name>
</gene>
<feature type="transmembrane region" description="Helical" evidence="1">
    <location>
        <begin position="67"/>
        <end position="90"/>
    </location>
</feature>
<dbReference type="Proteomes" id="UP000334820">
    <property type="component" value="Unassembled WGS sequence"/>
</dbReference>
<accession>A0A5J4K6S1</accession>
<dbReference type="Pfam" id="PF07853">
    <property type="entry name" value="DUF1648"/>
    <property type="match status" value="1"/>
</dbReference>
<dbReference type="AlphaFoldDB" id="A0A5J4K6S1"/>
<evidence type="ECO:0000313" key="4">
    <source>
        <dbReference type="Proteomes" id="UP000334820"/>
    </source>
</evidence>
<feature type="transmembrane region" description="Helical" evidence="1">
    <location>
        <begin position="111"/>
        <end position="131"/>
    </location>
</feature>
<reference evidence="3 4" key="1">
    <citation type="journal article" date="2019" name="Int. J. Syst. Evol. Microbiol.">
        <title>Thermogemmatispora aurantia sp. nov. and Thermogemmatispora argillosa sp. nov., within the class Ktedonobacteria, and emended description of the genus Thermogemmatispora.</title>
        <authorList>
            <person name="Zheng Y."/>
            <person name="Wang C.M."/>
            <person name="Sakai Y."/>
            <person name="Abe K."/>
            <person name="Yokota A."/>
            <person name="Yabe S."/>
        </authorList>
    </citation>
    <scope>NUCLEOTIDE SEQUENCE [LARGE SCALE GENOMIC DNA]</scope>
    <source>
        <strain evidence="3 4">A1-2</strain>
    </source>
</reference>
<feature type="transmembrane region" description="Helical" evidence="1">
    <location>
        <begin position="143"/>
        <end position="163"/>
    </location>
</feature>
<name>A0A5J4K6S1_9CHLR</name>
<keyword evidence="1" id="KW-0812">Transmembrane</keyword>
<dbReference type="EMBL" id="BKZV01000001">
    <property type="protein sequence ID" value="GER82401.1"/>
    <property type="molecule type" value="Genomic_DNA"/>
</dbReference>
<protein>
    <recommendedName>
        <fullName evidence="2">DUF1648 domain-containing protein</fullName>
    </recommendedName>
</protein>
<keyword evidence="4" id="KW-1185">Reference proteome</keyword>
<evidence type="ECO:0000259" key="2">
    <source>
        <dbReference type="Pfam" id="PF07853"/>
    </source>
</evidence>
<dbReference type="RefSeq" id="WP_151727272.1">
    <property type="nucleotide sequence ID" value="NZ_BKZV01000001.1"/>
</dbReference>
<evidence type="ECO:0000256" key="1">
    <source>
        <dbReference type="SAM" id="Phobius"/>
    </source>
</evidence>
<sequence>MHERKQRPAVRPPLSPLEIGIEVVALVSIALSIYLTVQAWATLPARIPGHFNLAGQPDAYTNKSDLLYYPIFSSIAYIFLTLLSRITQFFNYPWAITEENAARQYRLARGLINWLKLLLIWMLVYGEWLTIEMATKQATGPGALVFIGLMLCMLLSTAVYIVAARRAR</sequence>
<keyword evidence="1" id="KW-1133">Transmembrane helix</keyword>
<proteinExistence type="predicted"/>